<comment type="caution">
    <text evidence="1">The sequence shown here is derived from an EMBL/GenBank/DDBJ whole genome shotgun (WGS) entry which is preliminary data.</text>
</comment>
<accession>A0AAW3ZL13</accession>
<name>A0AAW3ZL13_9GAMM</name>
<evidence type="ECO:0008006" key="3">
    <source>
        <dbReference type="Google" id="ProtNLM"/>
    </source>
</evidence>
<gene>
    <name evidence="1" type="ORF">IFO71_10390</name>
</gene>
<dbReference type="Proteomes" id="UP000613768">
    <property type="component" value="Unassembled WGS sequence"/>
</dbReference>
<dbReference type="EMBL" id="JACYTR010000018">
    <property type="protein sequence ID" value="MBD8526145.1"/>
    <property type="molecule type" value="Genomic_DNA"/>
</dbReference>
<reference evidence="1 2" key="1">
    <citation type="submission" date="2020-09" db="EMBL/GenBank/DDBJ databases">
        <title>Pseudoxanthomonas sp. CAU 1598 isolated from sand of Yaerae Beach.</title>
        <authorList>
            <person name="Kim W."/>
        </authorList>
    </citation>
    <scope>NUCLEOTIDE SEQUENCE [LARGE SCALE GENOMIC DNA]</scope>
    <source>
        <strain evidence="1 2">CAU 1598</strain>
    </source>
</reference>
<dbReference type="RefSeq" id="WP_192029568.1">
    <property type="nucleotide sequence ID" value="NZ_JACYTR010000018.1"/>
</dbReference>
<sequence length="111" mass="11773">MSISPIAKMGLAFVALVLGGCALVGTKACPPQASASKDEAFGKVKQFLNVDELSALTLELTGVSWNCAWIVSVAQSNGPVDSGLELIVDRMGNVRRMTEDDWNDFLGAEAR</sequence>
<dbReference type="AlphaFoldDB" id="A0AAW3ZL13"/>
<evidence type="ECO:0000313" key="2">
    <source>
        <dbReference type="Proteomes" id="UP000613768"/>
    </source>
</evidence>
<evidence type="ECO:0000313" key="1">
    <source>
        <dbReference type="EMBL" id="MBD8526145.1"/>
    </source>
</evidence>
<proteinExistence type="predicted"/>
<protein>
    <recommendedName>
        <fullName evidence="3">Lipoprotein</fullName>
    </recommendedName>
</protein>
<organism evidence="1 2">
    <name type="scientific">Pseudomarimonas arenosa</name>
    <dbReference type="NCBI Taxonomy" id="2774145"/>
    <lineage>
        <taxon>Bacteria</taxon>
        <taxon>Pseudomonadati</taxon>
        <taxon>Pseudomonadota</taxon>
        <taxon>Gammaproteobacteria</taxon>
        <taxon>Lysobacterales</taxon>
        <taxon>Lysobacteraceae</taxon>
        <taxon>Pseudomarimonas</taxon>
    </lineage>
</organism>
<keyword evidence="2" id="KW-1185">Reference proteome</keyword>